<accession>A0AAQ4CTT8</accession>
<evidence type="ECO:0000313" key="4">
    <source>
        <dbReference type="EMBL" id="BDB99219.1"/>
    </source>
</evidence>
<dbReference type="GO" id="GO:0003677">
    <property type="term" value="F:DNA binding"/>
    <property type="evidence" value="ECO:0007669"/>
    <property type="project" value="InterPro"/>
</dbReference>
<name>A0AAQ4CTT8_9CREN</name>
<organism evidence="4 5">
    <name type="scientific">Saccharolobus caldissimus</name>
    <dbReference type="NCBI Taxonomy" id="1702097"/>
    <lineage>
        <taxon>Archaea</taxon>
        <taxon>Thermoproteota</taxon>
        <taxon>Thermoprotei</taxon>
        <taxon>Sulfolobales</taxon>
        <taxon>Sulfolobaceae</taxon>
        <taxon>Saccharolobus</taxon>
    </lineage>
</organism>
<dbReference type="NCBIfam" id="TIGR00230">
    <property type="entry name" value="sfsA"/>
    <property type="match status" value="1"/>
</dbReference>
<dbReference type="RefSeq" id="WP_229569550.1">
    <property type="nucleotide sequence ID" value="NZ_AP025226.1"/>
</dbReference>
<keyword evidence="5" id="KW-1185">Reference proteome</keyword>
<dbReference type="Pfam" id="PF17746">
    <property type="entry name" value="SfsA_N"/>
    <property type="match status" value="1"/>
</dbReference>
<proteinExistence type="inferred from homology"/>
<dbReference type="KEGG" id="scas:SACC_22360"/>
<evidence type="ECO:0000313" key="5">
    <source>
        <dbReference type="Proteomes" id="UP001319921"/>
    </source>
</evidence>
<reference evidence="4 5" key="1">
    <citation type="journal article" date="2022" name="Microbiol. Resour. Announc.">
        <title>Complete Genome Sequence of the Hyperthermophilic and Acidophilic Archaeon Saccharolobus caldissimus Strain HS-3T.</title>
        <authorList>
            <person name="Sakai H.D."/>
            <person name="Kurosawa N."/>
        </authorList>
    </citation>
    <scope>NUCLEOTIDE SEQUENCE [LARGE SCALE GENOMIC DNA]</scope>
    <source>
        <strain evidence="4 5">JCM32116</strain>
    </source>
</reference>
<sequence length="221" mass="26043">MITVYEFTETLYEATVIERINRFLVKVKFNNSEIYCHLHDPGRLKELIYPYNKVLIREIKGKKTNCSITAAYSNSRYVIVDSRLHNQIAAKFLPPNAEREVKVNDSRIDFKYDNFYVEVKGCTLVKDSIAYFPDAPTKRGRKHLQELRKLMRKGYNALLLILVMRDDAKCFLPNEETDRKFSLEFWEALREGMKVEIKTFKLIENKIVYLNDIPLCKTNLT</sequence>
<dbReference type="InterPro" id="IPR005224">
    <property type="entry name" value="SfsA"/>
</dbReference>
<feature type="domain" description="SfsA N-terminal OB" evidence="3">
    <location>
        <begin position="17"/>
        <end position="80"/>
    </location>
</feature>
<dbReference type="Pfam" id="PF03749">
    <property type="entry name" value="SfsA"/>
    <property type="match status" value="1"/>
</dbReference>
<dbReference type="Gene3D" id="3.40.1350.60">
    <property type="match status" value="1"/>
</dbReference>
<feature type="domain" description="Sugar fermentation stimulation protein C-terminal" evidence="2">
    <location>
        <begin position="95"/>
        <end position="201"/>
    </location>
</feature>
<dbReference type="Proteomes" id="UP001319921">
    <property type="component" value="Chromosome"/>
</dbReference>
<dbReference type="PANTHER" id="PTHR30545">
    <property type="entry name" value="SUGAR FERMENTATION STIMULATION PROTEIN A"/>
    <property type="match status" value="1"/>
</dbReference>
<dbReference type="CDD" id="cd22357">
    <property type="entry name" value="SfsA-like"/>
    <property type="match status" value="1"/>
</dbReference>
<dbReference type="Gene3D" id="2.40.50.580">
    <property type="match status" value="1"/>
</dbReference>
<dbReference type="GeneID" id="68866964"/>
<dbReference type="AlphaFoldDB" id="A0AAQ4CTT8"/>
<comment type="similarity">
    <text evidence="1">Belongs to the SfsA family.</text>
</comment>
<dbReference type="EMBL" id="AP025226">
    <property type="protein sequence ID" value="BDB99219.1"/>
    <property type="molecule type" value="Genomic_DNA"/>
</dbReference>
<dbReference type="HAMAP" id="MF_00095">
    <property type="entry name" value="SfsA"/>
    <property type="match status" value="1"/>
</dbReference>
<dbReference type="InterPro" id="IPR040452">
    <property type="entry name" value="SfsA_C"/>
</dbReference>
<evidence type="ECO:0000259" key="3">
    <source>
        <dbReference type="Pfam" id="PF17746"/>
    </source>
</evidence>
<gene>
    <name evidence="1" type="primary">sfsA</name>
    <name evidence="4" type="ORF">SACC_22360</name>
</gene>
<dbReference type="InterPro" id="IPR041465">
    <property type="entry name" value="SfsA_N"/>
</dbReference>
<evidence type="ECO:0000259" key="2">
    <source>
        <dbReference type="Pfam" id="PF03749"/>
    </source>
</evidence>
<evidence type="ECO:0000256" key="1">
    <source>
        <dbReference type="HAMAP-Rule" id="MF_00095"/>
    </source>
</evidence>
<protein>
    <recommendedName>
        <fullName evidence="1">Sugar fermentation stimulation protein homolog</fullName>
    </recommendedName>
</protein>
<dbReference type="PANTHER" id="PTHR30545:SF2">
    <property type="entry name" value="SUGAR FERMENTATION STIMULATION PROTEIN A"/>
    <property type="match status" value="1"/>
</dbReference>